<feature type="transmembrane region" description="Helical" evidence="6">
    <location>
        <begin position="448"/>
        <end position="472"/>
    </location>
</feature>
<evidence type="ECO:0000256" key="2">
    <source>
        <dbReference type="ARBA" id="ARBA00022692"/>
    </source>
</evidence>
<feature type="transmembrane region" description="Helical" evidence="6">
    <location>
        <begin position="110"/>
        <end position="130"/>
    </location>
</feature>
<dbReference type="PRINTS" id="PR01435">
    <property type="entry name" value="NPOXDRDTASE5"/>
</dbReference>
<dbReference type="PANTHER" id="PTHR42829:SF2">
    <property type="entry name" value="NADH-UBIQUINONE OXIDOREDUCTASE CHAIN 5"/>
    <property type="match status" value="1"/>
</dbReference>
<feature type="transmembrane region" description="Helical" evidence="6">
    <location>
        <begin position="137"/>
        <end position="157"/>
    </location>
</feature>
<dbReference type="GO" id="GO:0012505">
    <property type="term" value="C:endomembrane system"/>
    <property type="evidence" value="ECO:0007669"/>
    <property type="project" value="UniProtKB-SubCell"/>
</dbReference>
<comment type="subcellular location">
    <subcellularLocation>
        <location evidence="1">Endomembrane system</location>
        <topology evidence="1">Multi-pass membrane protein</topology>
    </subcellularLocation>
    <subcellularLocation>
        <location evidence="5">Membrane</location>
        <topology evidence="5">Multi-pass membrane protein</topology>
    </subcellularLocation>
</comment>
<evidence type="ECO:0000256" key="3">
    <source>
        <dbReference type="ARBA" id="ARBA00022989"/>
    </source>
</evidence>
<comment type="caution">
    <text evidence="9">The sequence shown here is derived from an EMBL/GenBank/DDBJ whole genome shotgun (WGS) entry which is preliminary data.</text>
</comment>
<gene>
    <name evidence="9" type="ORF">BCF55_1795</name>
</gene>
<dbReference type="Pfam" id="PF00662">
    <property type="entry name" value="Proton_antipo_N"/>
    <property type="match status" value="1"/>
</dbReference>
<dbReference type="Proteomes" id="UP000267841">
    <property type="component" value="Unassembled WGS sequence"/>
</dbReference>
<feature type="transmembrane region" description="Helical" evidence="6">
    <location>
        <begin position="372"/>
        <end position="392"/>
    </location>
</feature>
<feature type="transmembrane region" description="Helical" evidence="6">
    <location>
        <begin position="334"/>
        <end position="352"/>
    </location>
</feature>
<dbReference type="PANTHER" id="PTHR42829">
    <property type="entry name" value="NADH-UBIQUINONE OXIDOREDUCTASE CHAIN 5"/>
    <property type="match status" value="1"/>
</dbReference>
<evidence type="ECO:0000313" key="10">
    <source>
        <dbReference type="Proteomes" id="UP000267841"/>
    </source>
</evidence>
<keyword evidence="2 5" id="KW-0812">Transmembrane</keyword>
<evidence type="ECO:0000259" key="8">
    <source>
        <dbReference type="Pfam" id="PF00662"/>
    </source>
</evidence>
<dbReference type="Gene3D" id="1.20.5.2700">
    <property type="match status" value="1"/>
</dbReference>
<feature type="transmembrane region" description="Helical" evidence="6">
    <location>
        <begin position="618"/>
        <end position="637"/>
    </location>
</feature>
<feature type="transmembrane region" description="Helical" evidence="6">
    <location>
        <begin position="277"/>
        <end position="296"/>
    </location>
</feature>
<name>A0A497XXJ4_9AQUI</name>
<evidence type="ECO:0000259" key="7">
    <source>
        <dbReference type="Pfam" id="PF00361"/>
    </source>
</evidence>
<dbReference type="GO" id="GO:0008137">
    <property type="term" value="F:NADH dehydrogenase (ubiquinone) activity"/>
    <property type="evidence" value="ECO:0007669"/>
    <property type="project" value="InterPro"/>
</dbReference>
<dbReference type="InterPro" id="IPR018393">
    <property type="entry name" value="NADHpl_OxRdtase_5_subgr"/>
</dbReference>
<evidence type="ECO:0000256" key="4">
    <source>
        <dbReference type="ARBA" id="ARBA00023136"/>
    </source>
</evidence>
<keyword evidence="4 6" id="KW-0472">Membrane</keyword>
<keyword evidence="3 6" id="KW-1133">Transmembrane helix</keyword>
<feature type="transmembrane region" description="Helical" evidence="6">
    <location>
        <begin position="73"/>
        <end position="98"/>
    </location>
</feature>
<reference evidence="9 10" key="1">
    <citation type="submission" date="2018-10" db="EMBL/GenBank/DDBJ databases">
        <title>Genomic Encyclopedia of Archaeal and Bacterial Type Strains, Phase II (KMG-II): from individual species to whole genera.</title>
        <authorList>
            <person name="Goeker M."/>
        </authorList>
    </citation>
    <scope>NUCLEOTIDE SEQUENCE [LARGE SCALE GENOMIC DNA]</scope>
    <source>
        <strain evidence="9 10">DSM 16510</strain>
    </source>
</reference>
<organism evidence="9 10">
    <name type="scientific">Hydrogenivirga caldilitoris</name>
    <dbReference type="NCBI Taxonomy" id="246264"/>
    <lineage>
        <taxon>Bacteria</taxon>
        <taxon>Pseudomonadati</taxon>
        <taxon>Aquificota</taxon>
        <taxon>Aquificia</taxon>
        <taxon>Aquificales</taxon>
        <taxon>Aquificaceae</taxon>
        <taxon>Hydrogenivirga</taxon>
    </lineage>
</organism>
<feature type="transmembrane region" description="Helical" evidence="6">
    <location>
        <begin position="177"/>
        <end position="196"/>
    </location>
</feature>
<proteinExistence type="predicted"/>
<dbReference type="EMBL" id="RCCJ01000001">
    <property type="protein sequence ID" value="RLJ71493.1"/>
    <property type="molecule type" value="Genomic_DNA"/>
</dbReference>
<feature type="transmembrane region" description="Helical" evidence="6">
    <location>
        <begin position="246"/>
        <end position="265"/>
    </location>
</feature>
<feature type="transmembrane region" description="Helical" evidence="6">
    <location>
        <begin position="404"/>
        <end position="424"/>
    </location>
</feature>
<dbReference type="RefSeq" id="WP_121012921.1">
    <property type="nucleotide sequence ID" value="NZ_RCCJ01000001.1"/>
</dbReference>
<dbReference type="OrthoDB" id="9807568at2"/>
<feature type="transmembrane region" description="Helical" evidence="6">
    <location>
        <begin position="302"/>
        <end position="322"/>
    </location>
</feature>
<dbReference type="InterPro" id="IPR001750">
    <property type="entry name" value="ND/Mrp_TM"/>
</dbReference>
<keyword evidence="10" id="KW-1185">Reference proteome</keyword>
<evidence type="ECO:0000256" key="6">
    <source>
        <dbReference type="SAM" id="Phobius"/>
    </source>
</evidence>
<dbReference type="PRINTS" id="PR01434">
    <property type="entry name" value="NADHDHGNASE5"/>
</dbReference>
<dbReference type="GO" id="GO:0016020">
    <property type="term" value="C:membrane"/>
    <property type="evidence" value="ECO:0007669"/>
    <property type="project" value="UniProtKB-SubCell"/>
</dbReference>
<dbReference type="GO" id="GO:0015990">
    <property type="term" value="P:electron transport coupled proton transport"/>
    <property type="evidence" value="ECO:0007669"/>
    <property type="project" value="TreeGrafter"/>
</dbReference>
<dbReference type="InterPro" id="IPR001516">
    <property type="entry name" value="Proton_antipo_N"/>
</dbReference>
<dbReference type="GO" id="GO:0003954">
    <property type="term" value="F:NADH dehydrogenase activity"/>
    <property type="evidence" value="ECO:0007669"/>
    <property type="project" value="TreeGrafter"/>
</dbReference>
<protein>
    <submittedName>
        <fullName evidence="9">NADH dehydrogenase subunit L</fullName>
    </submittedName>
</protein>
<sequence>MEGIFILLMPLFAFLVTGLLGRQLGDRASGVITVLGGAFSFVFSLYMVYRALHSPVQVKLYEFLPLEGYTLSVGFYFDALSSITAAVVTLVATLIFVYSIGYMEDEFGKWVYKFYAYLSLFLFAMLLIVLSDNLLGIFFGWEGVGLASYLLIGYYHQQRKATNAALEAFVMNRIGDWLFIFGIIATFLVFKSLDIVEIFGKVDTADKALIGIATLLLFGGAVGKSGQLPLHTWLPNAMAGPTPVSALLHAATMVAAGVYMVARLYPVFEAAPQTLKVVAVIGGLTALFAALAATSHTDMKKIIAFSTMSQLGYMFLALGVGDRGGAMFHLTTHAFFKALLFLAAGSVITAFHHKLYDIYNFGGLKKYMPVTYASFVIGAMALAGIFPLSGFWSKDRLIGSYYEASFVWGLVGTVVAFLTAYYIFREGFVVFHGEERFRGIDPHEPREVGAVMTVPMVVLGVMAVVAGFFEGWYMHAVGGEHKDIHLNVAVTSVAVGIVGILIAYLVFVRRVVSPEGMALVLSPFRVTFREQFFTEKLYHKGIAKGYMAFSKATYSVGDRLIIDGFINTTYRLFFKFAKDVWKTFDIKSIDIFIHWLALSMFRSGRALRNIQTGLLNNYVLFLLVGIIVVLGIMLYALDRLKG</sequence>
<feature type="domain" description="NADH:quinone oxidoreductase/Mrp antiporter transmembrane" evidence="7">
    <location>
        <begin position="131"/>
        <end position="417"/>
    </location>
</feature>
<evidence type="ECO:0000256" key="1">
    <source>
        <dbReference type="ARBA" id="ARBA00004127"/>
    </source>
</evidence>
<feature type="transmembrane region" description="Helical" evidence="6">
    <location>
        <begin position="484"/>
        <end position="507"/>
    </location>
</feature>
<evidence type="ECO:0000256" key="5">
    <source>
        <dbReference type="RuleBase" id="RU000320"/>
    </source>
</evidence>
<dbReference type="AlphaFoldDB" id="A0A497XXJ4"/>
<accession>A0A497XXJ4</accession>
<dbReference type="NCBIfam" id="TIGR01974">
    <property type="entry name" value="NDH_I_L"/>
    <property type="match status" value="1"/>
</dbReference>
<feature type="transmembrane region" description="Helical" evidence="6">
    <location>
        <begin position="31"/>
        <end position="52"/>
    </location>
</feature>
<dbReference type="Pfam" id="PF00361">
    <property type="entry name" value="Proton_antipo_M"/>
    <property type="match status" value="1"/>
</dbReference>
<feature type="transmembrane region" description="Helical" evidence="6">
    <location>
        <begin position="208"/>
        <end position="226"/>
    </location>
</feature>
<feature type="domain" description="NADH-Ubiquinone oxidoreductase (complex I) chain 5 N-terminal" evidence="8">
    <location>
        <begin position="64"/>
        <end position="108"/>
    </location>
</feature>
<dbReference type="GO" id="GO:0042773">
    <property type="term" value="P:ATP synthesis coupled electron transport"/>
    <property type="evidence" value="ECO:0007669"/>
    <property type="project" value="InterPro"/>
</dbReference>
<dbReference type="NCBIfam" id="NF005141">
    <property type="entry name" value="PRK06590.1"/>
    <property type="match status" value="1"/>
</dbReference>
<dbReference type="InterPro" id="IPR003945">
    <property type="entry name" value="NU5C-like"/>
</dbReference>
<evidence type="ECO:0000313" key="9">
    <source>
        <dbReference type="EMBL" id="RLJ71493.1"/>
    </source>
</evidence>